<sequence>MSSRLIVKNLPDNLSEEKLRAHFGEKGHITDCQLKYTKDGKFRHFAFIGFQTPESAKSAVDYFNQSFLKSRKITVEFCSKLGDENKPRAWSKYAPDSSSHKKLLELKKKKDEQKEATSPVDENKKKNKKNKNKDIDPDIQNKLDKYKDDPMFTEFLEIHGKDKSVWKNDAPLLNENEADKDTKIEGTEDSGIDHEGDSNDESSDESEKLASADISDKDYLKLKTLKNTEDAKELLTKAKKTKAEKSQKYDKLFTIKLTNLPFKARKRDVKAFLKPFKVDSIRVPQKIHGIAFVGFKSEETFKKVLKAKNKSFLNGKQILLHEYVKIEPKESNSEEDRQSRWKAQADALKSEEDIGESGRIFIRNLSYAVTEDDLQNLFSKYGDLTEVIVPIDRLTRKSKGFAIITFLFPENAVKAYSELDGSDFQGRMLHILPSKAIKTPEELPDTEGSFKAKKQSKLKKEAGSAHNWNTLFLGANAVADVIAETYNASKEDILAGSGAAVRLALGETQLVTETREFLEQNDVKLDAFNDPGAKRSKTVILVKNLPAKTTVAELRELFGKFGVLSRVLLPLSGVTAIVEFVEPVEARDAFRKLAYRKFKYSPLYLEWAPENTFTTPCKAPKQGTVQSEDKEKTMNEEKLAAIKIKDEVIEDNDDLEPEPDTTLFIKNLNFNTNEEEIKDHFKNCGKIAKVTVARKKDPSKPGALLSMGYGFIQFYQQAALNEALKTLQLSSLDGHQIELKKSNRTLQTEAHVSRKLTNTKKQTGTKILVRNIPFQAKESEIKELFKTFGEIKSLRIPKKMVGTGSHRGFGFVEFYTKHDAKRAMESFCQSTHLYGRRLVLEWAESSEDVELLRKRTAQQFGTGEGPRNKNFRKGVSYIDPESRPGDEEEDFESETAVIM</sequence>
<feature type="compositionally biased region" description="Basic and acidic residues" evidence="7">
    <location>
        <begin position="101"/>
        <end position="115"/>
    </location>
</feature>
<dbReference type="EMBL" id="OU963866">
    <property type="protein sequence ID" value="CAH0391023.1"/>
    <property type="molecule type" value="Genomic_DNA"/>
</dbReference>
<dbReference type="InterPro" id="IPR034421">
    <property type="entry name" value="RBM19_RRM6"/>
</dbReference>
<feature type="compositionally biased region" description="Basic and acidic residues" evidence="7">
    <location>
        <begin position="177"/>
        <end position="197"/>
    </location>
</feature>
<dbReference type="CDD" id="cd12571">
    <property type="entry name" value="RRM6_RBM19"/>
    <property type="match status" value="1"/>
</dbReference>
<feature type="domain" description="RRM" evidence="8">
    <location>
        <begin position="358"/>
        <end position="436"/>
    </location>
</feature>
<evidence type="ECO:0000256" key="1">
    <source>
        <dbReference type="ARBA" id="ARBA00004123"/>
    </source>
</evidence>
<evidence type="ECO:0000256" key="3">
    <source>
        <dbReference type="ARBA" id="ARBA00022737"/>
    </source>
</evidence>
<evidence type="ECO:0000256" key="7">
    <source>
        <dbReference type="SAM" id="MobiDB-lite"/>
    </source>
</evidence>
<keyword evidence="4 6" id="KW-0694">RNA-binding</keyword>
<dbReference type="PANTHER" id="PTHR48039">
    <property type="entry name" value="RNA-BINDING MOTIF PROTEIN 14B"/>
    <property type="match status" value="1"/>
</dbReference>
<dbReference type="Proteomes" id="UP001152759">
    <property type="component" value="Chromosome 5"/>
</dbReference>
<evidence type="ECO:0000256" key="5">
    <source>
        <dbReference type="ARBA" id="ARBA00023242"/>
    </source>
</evidence>
<keyword evidence="5" id="KW-0539">Nucleus</keyword>
<evidence type="ECO:0000256" key="4">
    <source>
        <dbReference type="ARBA" id="ARBA00022884"/>
    </source>
</evidence>
<dbReference type="SMART" id="SM00360">
    <property type="entry name" value="RRM"/>
    <property type="match status" value="6"/>
</dbReference>
<dbReference type="KEGG" id="btab:109038143"/>
<keyword evidence="3" id="KW-0677">Repeat</keyword>
<dbReference type="Pfam" id="PF00076">
    <property type="entry name" value="RRM_1"/>
    <property type="match status" value="6"/>
</dbReference>
<protein>
    <recommendedName>
        <fullName evidence="8">RRM domain-containing protein</fullName>
    </recommendedName>
</protein>
<feature type="domain" description="RRM" evidence="8">
    <location>
        <begin position="661"/>
        <end position="744"/>
    </location>
</feature>
<evidence type="ECO:0000259" key="8">
    <source>
        <dbReference type="PROSITE" id="PS50102"/>
    </source>
</evidence>
<dbReference type="InterPro" id="IPR003954">
    <property type="entry name" value="RRM_euk-type"/>
</dbReference>
<evidence type="ECO:0000313" key="10">
    <source>
        <dbReference type="Proteomes" id="UP001152759"/>
    </source>
</evidence>
<dbReference type="InterPro" id="IPR035979">
    <property type="entry name" value="RBD_domain_sf"/>
</dbReference>
<dbReference type="InterPro" id="IPR012677">
    <property type="entry name" value="Nucleotide-bd_a/b_plait_sf"/>
</dbReference>
<feature type="domain" description="RRM" evidence="8">
    <location>
        <begin position="765"/>
        <end position="845"/>
    </location>
</feature>
<feature type="region of interest" description="Disordered" evidence="7">
    <location>
        <begin position="101"/>
        <end position="143"/>
    </location>
</feature>
<dbReference type="CDD" id="cd12318">
    <property type="entry name" value="RRM5_RBM19_like"/>
    <property type="match status" value="1"/>
</dbReference>
<dbReference type="PROSITE" id="PS50102">
    <property type="entry name" value="RRM"/>
    <property type="match status" value="6"/>
</dbReference>
<proteinExistence type="inferred from homology"/>
<dbReference type="InterPro" id="IPR000504">
    <property type="entry name" value="RRM_dom"/>
</dbReference>
<accession>A0A9P0ADW1</accession>
<feature type="region of interest" description="Disordered" evidence="7">
    <location>
        <begin position="859"/>
        <end position="899"/>
    </location>
</feature>
<evidence type="ECO:0000256" key="6">
    <source>
        <dbReference type="PROSITE-ProRule" id="PRU00176"/>
    </source>
</evidence>
<feature type="domain" description="RRM" evidence="8">
    <location>
        <begin position="3"/>
        <end position="80"/>
    </location>
</feature>
<feature type="region of interest" description="Disordered" evidence="7">
    <location>
        <begin position="173"/>
        <end position="210"/>
    </location>
</feature>
<dbReference type="InterPro" id="IPR034423">
    <property type="entry name" value="RBM19_RRM5"/>
</dbReference>
<organism evidence="9 10">
    <name type="scientific">Bemisia tabaci</name>
    <name type="common">Sweetpotato whitefly</name>
    <name type="synonym">Aleurodes tabaci</name>
    <dbReference type="NCBI Taxonomy" id="7038"/>
    <lineage>
        <taxon>Eukaryota</taxon>
        <taxon>Metazoa</taxon>
        <taxon>Ecdysozoa</taxon>
        <taxon>Arthropoda</taxon>
        <taxon>Hexapoda</taxon>
        <taxon>Insecta</taxon>
        <taxon>Pterygota</taxon>
        <taxon>Neoptera</taxon>
        <taxon>Paraneoptera</taxon>
        <taxon>Hemiptera</taxon>
        <taxon>Sternorrhyncha</taxon>
        <taxon>Aleyrodoidea</taxon>
        <taxon>Aleyrodidae</taxon>
        <taxon>Aleyrodinae</taxon>
        <taxon>Bemisia</taxon>
    </lineage>
</organism>
<reference evidence="9" key="1">
    <citation type="submission" date="2021-12" db="EMBL/GenBank/DDBJ databases">
        <authorList>
            <person name="King R."/>
        </authorList>
    </citation>
    <scope>NUCLEOTIDE SEQUENCE</scope>
</reference>
<comment type="subcellular location">
    <subcellularLocation>
        <location evidence="1">Nucleus</location>
    </subcellularLocation>
</comment>
<dbReference type="SUPFAM" id="SSF54928">
    <property type="entry name" value="RNA-binding domain, RBD"/>
    <property type="match status" value="5"/>
</dbReference>
<dbReference type="PANTHER" id="PTHR48039:SF5">
    <property type="entry name" value="RNA-BINDING PROTEIN 28"/>
    <property type="match status" value="1"/>
</dbReference>
<feature type="domain" description="RRM" evidence="8">
    <location>
        <begin position="538"/>
        <end position="610"/>
    </location>
</feature>
<dbReference type="InterPro" id="IPR051945">
    <property type="entry name" value="RRM_MRD1_RNA_proc_ribogen"/>
</dbReference>
<dbReference type="InterPro" id="IPR034418">
    <property type="entry name" value="RMB19_RRM1"/>
</dbReference>
<dbReference type="GO" id="GO:0003729">
    <property type="term" value="F:mRNA binding"/>
    <property type="evidence" value="ECO:0007669"/>
    <property type="project" value="TreeGrafter"/>
</dbReference>
<dbReference type="FunFam" id="3.30.70.330:FF:000277">
    <property type="entry name" value="RNA binding motif protein 19"/>
    <property type="match status" value="1"/>
</dbReference>
<dbReference type="Gene3D" id="3.30.70.330">
    <property type="match status" value="6"/>
</dbReference>
<feature type="domain" description="RRM" evidence="8">
    <location>
        <begin position="253"/>
        <end position="331"/>
    </location>
</feature>
<dbReference type="GO" id="GO:0005730">
    <property type="term" value="C:nucleolus"/>
    <property type="evidence" value="ECO:0007669"/>
    <property type="project" value="TreeGrafter"/>
</dbReference>
<name>A0A9P0ADW1_BEMTA</name>
<feature type="compositionally biased region" description="Basic and acidic residues" evidence="7">
    <location>
        <begin position="132"/>
        <end position="143"/>
    </location>
</feature>
<dbReference type="FunFam" id="3.30.70.330:FF:000738">
    <property type="entry name" value="RNA-binding motif protein 19"/>
    <property type="match status" value="1"/>
</dbReference>
<evidence type="ECO:0000256" key="2">
    <source>
        <dbReference type="ARBA" id="ARBA00008033"/>
    </source>
</evidence>
<keyword evidence="10" id="KW-1185">Reference proteome</keyword>
<evidence type="ECO:0000313" key="9">
    <source>
        <dbReference type="EMBL" id="CAH0391023.1"/>
    </source>
</evidence>
<dbReference type="SMART" id="SM00361">
    <property type="entry name" value="RRM_1"/>
    <property type="match status" value="3"/>
</dbReference>
<dbReference type="CDD" id="cd12564">
    <property type="entry name" value="RRM1_RBM19"/>
    <property type="match status" value="1"/>
</dbReference>
<dbReference type="AlphaFoldDB" id="A0A9P0ADW1"/>
<comment type="similarity">
    <text evidence="2">Belongs to the RRM MRD1 family.</text>
</comment>
<gene>
    <name evidence="9" type="ORF">BEMITA_LOCUS9686</name>
</gene>